<evidence type="ECO:0000256" key="4">
    <source>
        <dbReference type="SAM" id="MobiDB-lite"/>
    </source>
</evidence>
<dbReference type="InterPro" id="IPR016128">
    <property type="entry name" value="Pyosin/cloacin_T_dom"/>
</dbReference>
<comment type="caution">
    <text evidence="6">The sequence shown here is derived from an EMBL/GenBank/DDBJ whole genome shotgun (WGS) entry which is preliminary data.</text>
</comment>
<name>A0A1V8NWN0_CITBR</name>
<reference evidence="6 7" key="1">
    <citation type="submission" date="2017-03" db="EMBL/GenBank/DDBJ databases">
        <authorList>
            <person name="Afonso C.L."/>
            <person name="Miller P.J."/>
            <person name="Scott M.A."/>
            <person name="Spackman E."/>
            <person name="Goraichik I."/>
            <person name="Dimitrov K.M."/>
            <person name="Suarez D.L."/>
            <person name="Swayne D.E."/>
        </authorList>
    </citation>
    <scope>NUCLEOTIDE SEQUENCE [LARGE SCALE GENOMIC DNA]</scope>
    <source>
        <strain evidence="6 7">ATCC 51113</strain>
    </source>
</reference>
<keyword evidence="1" id="KW-0929">Antimicrobial</keyword>
<dbReference type="CDD" id="cd14744">
    <property type="entry name" value="PAAR_CT_2"/>
    <property type="match status" value="1"/>
</dbReference>
<dbReference type="Proteomes" id="UP000192573">
    <property type="component" value="Unassembled WGS sequence"/>
</dbReference>
<accession>A0A1V8NWN0</accession>
<dbReference type="RefSeq" id="WP_080859468.1">
    <property type="nucleotide sequence ID" value="NZ_CP077405.1"/>
</dbReference>
<dbReference type="EMBL" id="NAEW01000007">
    <property type="protein sequence ID" value="OQM40842.1"/>
    <property type="molecule type" value="Genomic_DNA"/>
</dbReference>
<evidence type="ECO:0000313" key="7">
    <source>
        <dbReference type="Proteomes" id="UP000192573"/>
    </source>
</evidence>
<gene>
    <name evidence="6" type="ORF">BZK42_15725</name>
</gene>
<keyword evidence="3" id="KW-0078">Bacteriocin</keyword>
<proteinExistence type="predicted"/>
<keyword evidence="2" id="KW-0044">Antibiotic</keyword>
<sequence length="592" mass="63958">MATGYFLYHLDKTRCGGRILSGASDTDYEIGGIVRQQVREGDPVTCGKHEGLFRVCGGMGDTYEVGGVLKEWAGSLDSYSSCPCRARFVPTVFSHYYESDCNAGRVAEREREAKQAEASAALVGSGAQGEGSDSVKLAPVPVFAKSCLRGAGCTDAGTEDEPQANFAAMSIYQSLPASPPPESSSTATSNEPEQHAQAAKKTKTTSGLIDAVPERKKSLFDKVTGFFFGEAEAMPLPPPPVVMGGSAEAGMAATAGGATAKANQDAAKALMYQMKHLSGPAVWENRFELNLPFVVMGAVLHSMLKGEKSDLLTAEKLLAVAQSGGTVPTRVRYNWVEDPETGRLKAVGYHTSPESGRDQVKVRLMEKRFDGKYRFWGDGLVGKVQITWTPADAPGNTDASGWNTGNQSPQAGTVAIPGLEHPDIQSVTITTTPPPEEKDFRDYILVFPGNVHPPIYIYLSKPPVELLEVDLYSNFTGRARNGTHADHMPSAAAVRAYLRREFPDAKPAEIDRMAKDVASIIIPADIHQKLSATYGGRNSPTQIQQDSRDLRAAVERDIETIRTELKQRGVTDSQIDEAKAKMHQLNQEQGLY</sequence>
<organism evidence="6 7">
    <name type="scientific">Citrobacter braakii</name>
    <dbReference type="NCBI Taxonomy" id="57706"/>
    <lineage>
        <taxon>Bacteria</taxon>
        <taxon>Pseudomonadati</taxon>
        <taxon>Pseudomonadota</taxon>
        <taxon>Gammaproteobacteria</taxon>
        <taxon>Enterobacterales</taxon>
        <taxon>Enterobacteriaceae</taxon>
        <taxon>Citrobacter</taxon>
        <taxon>Citrobacter freundii complex</taxon>
    </lineage>
</organism>
<dbReference type="AlphaFoldDB" id="A0A1V8NWN0"/>
<dbReference type="Pfam" id="PF06958">
    <property type="entry name" value="Pyocin_S"/>
    <property type="match status" value="1"/>
</dbReference>
<evidence type="ECO:0000256" key="1">
    <source>
        <dbReference type="ARBA" id="ARBA00022529"/>
    </source>
</evidence>
<dbReference type="GO" id="GO:0031640">
    <property type="term" value="P:killing of cells of another organism"/>
    <property type="evidence" value="ECO:0007669"/>
    <property type="project" value="UniProtKB-KW"/>
</dbReference>
<dbReference type="GO" id="GO:0042742">
    <property type="term" value="P:defense response to bacterium"/>
    <property type="evidence" value="ECO:0007669"/>
    <property type="project" value="UniProtKB-KW"/>
</dbReference>
<dbReference type="InterPro" id="IPR036302">
    <property type="entry name" value="Pyosin/cloacin_T_dom_sf"/>
</dbReference>
<protein>
    <recommendedName>
        <fullName evidence="5">Pyosin/cloacin translocation domain-containing protein</fullName>
    </recommendedName>
</protein>
<evidence type="ECO:0000259" key="5">
    <source>
        <dbReference type="Pfam" id="PF06958"/>
    </source>
</evidence>
<feature type="region of interest" description="Disordered" evidence="4">
    <location>
        <begin position="174"/>
        <end position="205"/>
    </location>
</feature>
<feature type="domain" description="Pyosin/cloacin translocation" evidence="5">
    <location>
        <begin position="319"/>
        <end position="458"/>
    </location>
</feature>
<evidence type="ECO:0000256" key="2">
    <source>
        <dbReference type="ARBA" id="ARBA00023022"/>
    </source>
</evidence>
<dbReference type="SUPFAM" id="SSF69369">
    <property type="entry name" value="Cloacin translocation domain"/>
    <property type="match status" value="1"/>
</dbReference>
<evidence type="ECO:0000313" key="6">
    <source>
        <dbReference type="EMBL" id="OQM40842.1"/>
    </source>
</evidence>
<evidence type="ECO:0000256" key="3">
    <source>
        <dbReference type="ARBA" id="ARBA00023048"/>
    </source>
</evidence>